<sequence length="143" mass="15966">MGRSRFESREAGKVIPNDMFQRENPFHQVDSPNSPLHLTPATQSYQHEQRVIGVSGKPFGKNHPQFTQLEIRTSISPSSAVELNTTSALANYATENTFPGGKCPHFLISIRYDPPRWRSWLNTLVVLSSTAEDGEIEARISVG</sequence>
<accession>A0A7R9B0J2</accession>
<dbReference type="EMBL" id="OC003146">
    <property type="protein sequence ID" value="CAD7262869.1"/>
    <property type="molecule type" value="Genomic_DNA"/>
</dbReference>
<gene>
    <name evidence="2" type="ORF">TSIB3V08_LOCUS6965</name>
</gene>
<evidence type="ECO:0000313" key="2">
    <source>
        <dbReference type="EMBL" id="CAD7262869.1"/>
    </source>
</evidence>
<evidence type="ECO:0000256" key="1">
    <source>
        <dbReference type="SAM" id="MobiDB-lite"/>
    </source>
</evidence>
<proteinExistence type="predicted"/>
<reference evidence="2" key="1">
    <citation type="submission" date="2020-11" db="EMBL/GenBank/DDBJ databases">
        <authorList>
            <person name="Tran Van P."/>
        </authorList>
    </citation>
    <scope>NUCLEOTIDE SEQUENCE</scope>
</reference>
<feature type="compositionally biased region" description="Polar residues" evidence="1">
    <location>
        <begin position="30"/>
        <end position="46"/>
    </location>
</feature>
<feature type="compositionally biased region" description="Basic and acidic residues" evidence="1">
    <location>
        <begin position="1"/>
        <end position="12"/>
    </location>
</feature>
<protein>
    <submittedName>
        <fullName evidence="2">Uncharacterized protein</fullName>
    </submittedName>
</protein>
<dbReference type="AlphaFoldDB" id="A0A7R9B0J2"/>
<feature type="region of interest" description="Disordered" evidence="1">
    <location>
        <begin position="1"/>
        <end position="47"/>
    </location>
</feature>
<organism evidence="2">
    <name type="scientific">Timema shepardi</name>
    <name type="common">Walking stick</name>
    <dbReference type="NCBI Taxonomy" id="629360"/>
    <lineage>
        <taxon>Eukaryota</taxon>
        <taxon>Metazoa</taxon>
        <taxon>Ecdysozoa</taxon>
        <taxon>Arthropoda</taxon>
        <taxon>Hexapoda</taxon>
        <taxon>Insecta</taxon>
        <taxon>Pterygota</taxon>
        <taxon>Neoptera</taxon>
        <taxon>Polyneoptera</taxon>
        <taxon>Phasmatodea</taxon>
        <taxon>Timematodea</taxon>
        <taxon>Timematoidea</taxon>
        <taxon>Timematidae</taxon>
        <taxon>Timema</taxon>
    </lineage>
</organism>
<name>A0A7R9B0J2_TIMSH</name>